<dbReference type="AlphaFoldDB" id="U4TP73"/>
<dbReference type="InterPro" id="IPR025164">
    <property type="entry name" value="Toastrack_DUF4097"/>
</dbReference>
<sequence length="289" mass="30663">MMKKFLQIGAVLLISGLALMGIGAANHGLQSVAIVAGKPTVANSVTHTKNVRPFSAITADVADLDVVVKTGTHYQVKVEADNHTVVHSQVKNGVLQITQKGAPAFGVMLSMNQAARITVTLPQSQKLTNARLYTEEGELTYAAPQTDHLRLTSANGDVTMHDAAAAHTTISTNSGEVTLSRTTLASPQITAQDGDINVAHGTITAAKFILTSGDFNMTKTALHGETTVSNVHGDNAVHHADRRLGYRLQSGTGDNTLFSHAATERNVTTNWTRADRLQLISHDGDNSVD</sequence>
<feature type="domain" description="DUF4097" evidence="1">
    <location>
        <begin position="55"/>
        <end position="287"/>
    </location>
</feature>
<dbReference type="HOGENOM" id="CLU_962390_0_0_9"/>
<dbReference type="STRING" id="1231336.L248_0375"/>
<dbReference type="Proteomes" id="UP000030647">
    <property type="component" value="Unassembled WGS sequence"/>
</dbReference>
<evidence type="ECO:0000313" key="2">
    <source>
        <dbReference type="EMBL" id="ERL66696.1"/>
    </source>
</evidence>
<dbReference type="RefSeq" id="WP_022528322.1">
    <property type="nucleotide sequence ID" value="NZ_KI271582.1"/>
</dbReference>
<dbReference type="Gene3D" id="2.160.20.120">
    <property type="match status" value="1"/>
</dbReference>
<accession>U4TP73</accession>
<dbReference type="eggNOG" id="COG3595">
    <property type="taxonomic scope" value="Bacteria"/>
</dbReference>
<dbReference type="EMBL" id="KI271582">
    <property type="protein sequence ID" value="ERL66696.1"/>
    <property type="molecule type" value="Genomic_DNA"/>
</dbReference>
<protein>
    <recommendedName>
        <fullName evidence="1">DUF4097 domain-containing protein</fullName>
    </recommendedName>
</protein>
<evidence type="ECO:0000313" key="3">
    <source>
        <dbReference type="Proteomes" id="UP000030647"/>
    </source>
</evidence>
<organism evidence="2 3">
    <name type="scientific">Schleiferilactobacillus shenzhenensis LY-73</name>
    <dbReference type="NCBI Taxonomy" id="1231336"/>
    <lineage>
        <taxon>Bacteria</taxon>
        <taxon>Bacillati</taxon>
        <taxon>Bacillota</taxon>
        <taxon>Bacilli</taxon>
        <taxon>Lactobacillales</taxon>
        <taxon>Lactobacillaceae</taxon>
        <taxon>Schleiferilactobacillus</taxon>
    </lineage>
</organism>
<proteinExistence type="predicted"/>
<dbReference type="OrthoDB" id="2293406at2"/>
<name>U4TP73_9LACO</name>
<reference evidence="3" key="1">
    <citation type="journal article" date="2013" name="Genome Announc.">
        <title>Whole-Genome Sequencing of Lactobacillus shenzhenensis Strain LY-73T.</title>
        <authorList>
            <person name="Lin Z."/>
            <person name="Liu Z."/>
            <person name="Yang R."/>
            <person name="Zou Y."/>
            <person name="Wan D."/>
            <person name="Chen J."/>
            <person name="Guo M."/>
            <person name="Zhao J."/>
            <person name="Fang C."/>
            <person name="Yang R."/>
            <person name="Liu F."/>
        </authorList>
    </citation>
    <scope>NUCLEOTIDE SEQUENCE [LARGE SCALE GENOMIC DNA]</scope>
    <source>
        <strain evidence="3">LY-73</strain>
    </source>
</reference>
<dbReference type="Pfam" id="PF13349">
    <property type="entry name" value="DUF4097"/>
    <property type="match status" value="1"/>
</dbReference>
<gene>
    <name evidence="2" type="ORF">L248_0375</name>
</gene>
<evidence type="ECO:0000259" key="1">
    <source>
        <dbReference type="Pfam" id="PF13349"/>
    </source>
</evidence>
<keyword evidence="3" id="KW-1185">Reference proteome</keyword>